<reference evidence="2 3" key="1">
    <citation type="submission" date="2012-06" db="EMBL/GenBank/DDBJ databases">
        <title>The complete chromosome of genome of Turneriella parva DSM 21527.</title>
        <authorList>
            <consortium name="US DOE Joint Genome Institute (JGI-PGF)"/>
            <person name="Lucas S."/>
            <person name="Han J."/>
            <person name="Lapidus A."/>
            <person name="Bruce D."/>
            <person name="Goodwin L."/>
            <person name="Pitluck S."/>
            <person name="Peters L."/>
            <person name="Kyrpides N."/>
            <person name="Mavromatis K."/>
            <person name="Ivanova N."/>
            <person name="Mikhailova N."/>
            <person name="Chertkov O."/>
            <person name="Detter J.C."/>
            <person name="Tapia R."/>
            <person name="Han C."/>
            <person name="Land M."/>
            <person name="Hauser L."/>
            <person name="Markowitz V."/>
            <person name="Cheng J.-F."/>
            <person name="Hugenholtz P."/>
            <person name="Woyke T."/>
            <person name="Wu D."/>
            <person name="Gronow S."/>
            <person name="Wellnitz S."/>
            <person name="Brambilla E."/>
            <person name="Klenk H.-P."/>
            <person name="Eisen J.A."/>
        </authorList>
    </citation>
    <scope>NUCLEOTIDE SEQUENCE [LARGE SCALE GENOMIC DNA]</scope>
    <source>
        <strain evidence="3">ATCC BAA-1111 / DSM 21527 / NCTC 11395 / H</strain>
    </source>
</reference>
<dbReference type="Pfam" id="PF12762">
    <property type="entry name" value="DDE_Tnp_IS1595"/>
    <property type="match status" value="1"/>
</dbReference>
<dbReference type="STRING" id="869212.Turpa_0546"/>
<dbReference type="SMART" id="SM01126">
    <property type="entry name" value="DDE_Tnp_IS1595"/>
    <property type="match status" value="1"/>
</dbReference>
<evidence type="ECO:0000259" key="1">
    <source>
        <dbReference type="SMART" id="SM01126"/>
    </source>
</evidence>
<accession>I4B1P3</accession>
<dbReference type="AlphaFoldDB" id="I4B1P3"/>
<keyword evidence="3" id="KW-1185">Reference proteome</keyword>
<name>I4B1P3_TURPD</name>
<dbReference type="KEGG" id="tpx:Turpa_0546"/>
<dbReference type="PATRIC" id="fig|869212.3.peg.523"/>
<protein>
    <recommendedName>
        <fullName evidence="1">ISXO2-like transposase domain-containing protein</fullName>
    </recommendedName>
</protein>
<organism evidence="2 3">
    <name type="scientific">Turneriella parva (strain ATCC BAA-1111 / DSM 21527 / NCTC 11395 / H)</name>
    <name type="common">Leptospira parva</name>
    <dbReference type="NCBI Taxonomy" id="869212"/>
    <lineage>
        <taxon>Bacteria</taxon>
        <taxon>Pseudomonadati</taxon>
        <taxon>Spirochaetota</taxon>
        <taxon>Spirochaetia</taxon>
        <taxon>Leptospirales</taxon>
        <taxon>Leptospiraceae</taxon>
        <taxon>Turneriella</taxon>
    </lineage>
</organism>
<dbReference type="InterPro" id="IPR024445">
    <property type="entry name" value="Tnp_ISXO2-like"/>
</dbReference>
<evidence type="ECO:0000313" key="2">
    <source>
        <dbReference type="EMBL" id="AFM11200.1"/>
    </source>
</evidence>
<dbReference type="HOGENOM" id="CLU_477286_0_0_12"/>
<sequence length="525" mass="60529">MTGRVSTRSYVAKCPKCRKHVSRISHTPFAYLKLPLWTVGWVLDQSATKYPQVITGAEIKRCLNISEDAALRLKKRVQVFASQHKSAVESLFYSELKKRFHKSKDLLEPDRSDINKRVTTPVGNKPIPQSDSVVLFSAKERSNKGRKRFRHHGQTASIYLTDSLGGRQVGVMVQTTTWKGGPALYESIPNQQTKTILPIIQRQIPKNTPFFTDMGMDWLKPYNRNHRTVNHNLQSKRGTGKSRRRFQQNGIHTQAAEGRQGALKTAFRAYRYIKPEHSQLYLNEYSFFGALKYYGAERITAQNQSLLGNNLDRSTKQAGWGLSGMNVGQKAETITALTQPFFYRPPTMDDRRELSPRAQAFRENREIMEAIGSSNEKLANALTEYQKFYAAPTVSHQRRRERQYAHTAQKLWQALPDNGYADLSLICRENGLSKRMCHRVVARWSHIGLTNVIDRTVISRNNKEHVYDVQRILPNLPHVLYMVTGPARRTTLKEWQSHIKSDYPRAKINNTLRGRKYERRWLQTS</sequence>
<gene>
    <name evidence="2" type="ordered locus">Turpa_0546</name>
</gene>
<feature type="domain" description="ISXO2-like transposase" evidence="1">
    <location>
        <begin position="139"/>
        <end position="294"/>
    </location>
</feature>
<proteinExistence type="predicted"/>
<dbReference type="Proteomes" id="UP000006048">
    <property type="component" value="Chromosome"/>
</dbReference>
<evidence type="ECO:0000313" key="3">
    <source>
        <dbReference type="Proteomes" id="UP000006048"/>
    </source>
</evidence>
<dbReference type="EMBL" id="CP002959">
    <property type="protein sequence ID" value="AFM11200.1"/>
    <property type="molecule type" value="Genomic_DNA"/>
</dbReference>